<sequence>MAAPLTRTAALAALPLLHAALAMSTVVTDALLRILGV</sequence>
<gene>
    <name evidence="1" type="ORF">SAMN05216207_104128</name>
</gene>
<dbReference type="Proteomes" id="UP000199614">
    <property type="component" value="Unassembled WGS sequence"/>
</dbReference>
<reference evidence="1 2" key="1">
    <citation type="submission" date="2016-10" db="EMBL/GenBank/DDBJ databases">
        <authorList>
            <person name="de Groot N.N."/>
        </authorList>
    </citation>
    <scope>NUCLEOTIDE SEQUENCE [LARGE SCALE GENOMIC DNA]</scope>
    <source>
        <strain evidence="1 2">CGMCC 4.1877</strain>
    </source>
</reference>
<dbReference type="AlphaFoldDB" id="A0A1I5FWY2"/>
<keyword evidence="2" id="KW-1185">Reference proteome</keyword>
<organism evidence="1 2">
    <name type="scientific">Pseudonocardia ammonioxydans</name>
    <dbReference type="NCBI Taxonomy" id="260086"/>
    <lineage>
        <taxon>Bacteria</taxon>
        <taxon>Bacillati</taxon>
        <taxon>Actinomycetota</taxon>
        <taxon>Actinomycetes</taxon>
        <taxon>Pseudonocardiales</taxon>
        <taxon>Pseudonocardiaceae</taxon>
        <taxon>Pseudonocardia</taxon>
    </lineage>
</organism>
<evidence type="ECO:0000313" key="1">
    <source>
        <dbReference type="EMBL" id="SFO28255.1"/>
    </source>
</evidence>
<name>A0A1I5FWY2_PSUAM</name>
<accession>A0A1I5FWY2</accession>
<protein>
    <submittedName>
        <fullName evidence="1">Uncharacterized protein</fullName>
    </submittedName>
</protein>
<proteinExistence type="predicted"/>
<evidence type="ECO:0000313" key="2">
    <source>
        <dbReference type="Proteomes" id="UP000199614"/>
    </source>
</evidence>
<dbReference type="EMBL" id="FOUY01000041">
    <property type="protein sequence ID" value="SFO28255.1"/>
    <property type="molecule type" value="Genomic_DNA"/>
</dbReference>